<keyword evidence="1" id="KW-0472">Membrane</keyword>
<dbReference type="RefSeq" id="WP_136580840.1">
    <property type="nucleotide sequence ID" value="NZ_STFF01000016.1"/>
</dbReference>
<proteinExistence type="predicted"/>
<dbReference type="InterPro" id="IPR006860">
    <property type="entry name" value="FecR"/>
</dbReference>
<gene>
    <name evidence="4" type="ORF">FAM09_29855</name>
</gene>
<dbReference type="Pfam" id="PF16344">
    <property type="entry name" value="FecR_C"/>
    <property type="match status" value="1"/>
</dbReference>
<feature type="domain" description="Protein FecR C-terminal" evidence="3">
    <location>
        <begin position="263"/>
        <end position="330"/>
    </location>
</feature>
<feature type="transmembrane region" description="Helical" evidence="1">
    <location>
        <begin position="87"/>
        <end position="108"/>
    </location>
</feature>
<keyword evidence="1" id="KW-1133">Transmembrane helix</keyword>
<dbReference type="EMBL" id="STFF01000016">
    <property type="protein sequence ID" value="THU30364.1"/>
    <property type="molecule type" value="Genomic_DNA"/>
</dbReference>
<accession>A0A4S8HAJ1</accession>
<dbReference type="Gene3D" id="3.55.50.30">
    <property type="match status" value="1"/>
</dbReference>
<sequence length="332" mass="37091">MENQRLTYLLQQHLADKATRQEQQELLALLQADTNGEEVRSVIAELMQAETPVIPVHQESWQAMVQGIVNVDKTPLQAPVRTSGIVWLYRCCAAAIVIIASMGLYYFLIRKSPAPVAQNTPMHFNEITTAPGDQKEVVLPDGSHLWLHSASSIRYPDSFSDRERTVTLSGEAWFDVEHADKIPFVIHTGEITTQVIGTAFDIKAYPAQKNIIVSVQRGKVRVSAGNQMLANLEKGKQVRITGTTAELRNIDIAHIAAWKSGNLYYKDEMLADIIADLQRVFNVSIQVKRNTLKEVVTTAAFNKDIGIRQALDILCRITDGRLSQKNGIYIIE</sequence>
<evidence type="ECO:0000313" key="5">
    <source>
        <dbReference type="Proteomes" id="UP000306918"/>
    </source>
</evidence>
<keyword evidence="1" id="KW-0812">Transmembrane</keyword>
<dbReference type="InterPro" id="IPR012373">
    <property type="entry name" value="Ferrdict_sens_TM"/>
</dbReference>
<dbReference type="PANTHER" id="PTHR30273">
    <property type="entry name" value="PERIPLASMIC SIGNAL SENSOR AND SIGMA FACTOR ACTIVATOR FECR-RELATED"/>
    <property type="match status" value="1"/>
</dbReference>
<reference evidence="4 5" key="1">
    <citation type="submission" date="2019-04" db="EMBL/GenBank/DDBJ databases">
        <title>Niastella caeni sp. nov., isolated from activated sludge.</title>
        <authorList>
            <person name="Sheng M."/>
        </authorList>
    </citation>
    <scope>NUCLEOTIDE SEQUENCE [LARGE SCALE GENOMIC DNA]</scope>
    <source>
        <strain evidence="4 5">HX-2-15</strain>
    </source>
</reference>
<dbReference type="PANTHER" id="PTHR30273:SF2">
    <property type="entry name" value="PROTEIN FECR"/>
    <property type="match status" value="1"/>
</dbReference>
<dbReference type="GO" id="GO:0016989">
    <property type="term" value="F:sigma factor antagonist activity"/>
    <property type="evidence" value="ECO:0007669"/>
    <property type="project" value="TreeGrafter"/>
</dbReference>
<dbReference type="InterPro" id="IPR032508">
    <property type="entry name" value="FecR_C"/>
</dbReference>
<name>A0A4S8HAJ1_9BACT</name>
<dbReference type="Pfam" id="PF04773">
    <property type="entry name" value="FecR"/>
    <property type="match status" value="1"/>
</dbReference>
<evidence type="ECO:0000259" key="3">
    <source>
        <dbReference type="Pfam" id="PF16344"/>
    </source>
</evidence>
<evidence type="ECO:0000256" key="1">
    <source>
        <dbReference type="SAM" id="Phobius"/>
    </source>
</evidence>
<dbReference type="PIRSF" id="PIRSF018266">
    <property type="entry name" value="FecR"/>
    <property type="match status" value="1"/>
</dbReference>
<dbReference type="AlphaFoldDB" id="A0A4S8HAJ1"/>
<dbReference type="OrthoDB" id="697544at2"/>
<protein>
    <submittedName>
        <fullName evidence="4">DUF4974 domain-containing protein</fullName>
    </submittedName>
</protein>
<evidence type="ECO:0000313" key="4">
    <source>
        <dbReference type="EMBL" id="THU30364.1"/>
    </source>
</evidence>
<keyword evidence="5" id="KW-1185">Reference proteome</keyword>
<dbReference type="Proteomes" id="UP000306918">
    <property type="component" value="Unassembled WGS sequence"/>
</dbReference>
<evidence type="ECO:0000259" key="2">
    <source>
        <dbReference type="Pfam" id="PF04773"/>
    </source>
</evidence>
<organism evidence="4 5">
    <name type="scientific">Niastella caeni</name>
    <dbReference type="NCBI Taxonomy" id="2569763"/>
    <lineage>
        <taxon>Bacteria</taxon>
        <taxon>Pseudomonadati</taxon>
        <taxon>Bacteroidota</taxon>
        <taxon>Chitinophagia</taxon>
        <taxon>Chitinophagales</taxon>
        <taxon>Chitinophagaceae</taxon>
        <taxon>Niastella</taxon>
    </lineage>
</organism>
<feature type="domain" description="FecR protein" evidence="2">
    <location>
        <begin position="126"/>
        <end position="221"/>
    </location>
</feature>
<comment type="caution">
    <text evidence="4">The sequence shown here is derived from an EMBL/GenBank/DDBJ whole genome shotgun (WGS) entry which is preliminary data.</text>
</comment>
<dbReference type="Gene3D" id="2.60.120.1440">
    <property type="match status" value="1"/>
</dbReference>